<dbReference type="EMBL" id="CP009933">
    <property type="protein sequence ID" value="AKA68761.1"/>
    <property type="molecule type" value="Genomic_DNA"/>
</dbReference>
<dbReference type="InterPro" id="IPR011646">
    <property type="entry name" value="KAP_P-loop"/>
</dbReference>
<sequence length="565" mass="66860">MNTLEATSALDRIFNKWSMHSSKKTSVFIDGAWGIGKTYFIHNYFSKNENEFIYTSVFGKNSVRDIEKSILIHSIPGLKKLNEDSGFAKATQKILSDLSDKFLGVSIDSYLNSFSIDDIKLDIVGNKRKIICFDDIERKSDSIEMKSLLGLIERASKNFDILIIGNTDKIDEKDVETLNKYKEKVIDYLIRIDNIDKNTLVFILKNMGIEDRDEIINVYLNNNISFGKAASGKKTFLINRIHNLRVFIKYVELIMRLEKYLEPYKADEDVLIICKAVIYDHYFRNKNENKNSMNYDKYNIYKTINKVIGNEEIKKDEFKEYFVYNSEIRDDIRSIYNAYRLSEREFESLIKKIKIKIKDKSLEYFIRQENVISIVNALYEIKIIDNDTLKKLFEIALDLYSPEKYIVYTAIDYSLWNNIDYSGNEIECDDNIKLFIEEINQKCSEKFQNFINNKLQEAKNSKNYEELLKLYNLNGINRIEDFECIFDYYFNQLVENYSDEISNKISTLISKADSELISNFFRNRIKNETKITKIKKYEQFDLELDRKMQYEAEQEFYTIDIQETE</sequence>
<evidence type="ECO:0000313" key="2">
    <source>
        <dbReference type="EMBL" id="AKA68761.1"/>
    </source>
</evidence>
<reference evidence="2 3" key="1">
    <citation type="journal article" date="2015" name="J. Biotechnol.">
        <title>Complete genome sequence of a malodorant-producing acetogen, Clostridium scatologenes ATCC 25775(T).</title>
        <authorList>
            <person name="Zhu Z."/>
            <person name="Guo T."/>
            <person name="Zheng H."/>
            <person name="Song T."/>
            <person name="Ouyang P."/>
            <person name="Xie J."/>
        </authorList>
    </citation>
    <scope>NUCLEOTIDE SEQUENCE [LARGE SCALE GENOMIC DNA]</scope>
    <source>
        <strain evidence="2 3">ATCC 25775</strain>
    </source>
</reference>
<evidence type="ECO:0000313" key="3">
    <source>
        <dbReference type="Proteomes" id="UP000033115"/>
    </source>
</evidence>
<feature type="domain" description="KAP NTPase" evidence="1">
    <location>
        <begin position="19"/>
        <end position="99"/>
    </location>
</feature>
<dbReference type="Proteomes" id="UP000033115">
    <property type="component" value="Chromosome"/>
</dbReference>
<name>A0A0E3GQL1_CLOSL</name>
<dbReference type="RefSeq" id="WP_029159283.1">
    <property type="nucleotide sequence ID" value="NZ_CP009933.1"/>
</dbReference>
<dbReference type="KEGG" id="csq:CSCA_1636"/>
<organism evidence="2 3">
    <name type="scientific">Clostridium scatologenes</name>
    <dbReference type="NCBI Taxonomy" id="1548"/>
    <lineage>
        <taxon>Bacteria</taxon>
        <taxon>Bacillati</taxon>
        <taxon>Bacillota</taxon>
        <taxon>Clostridia</taxon>
        <taxon>Eubacteriales</taxon>
        <taxon>Clostridiaceae</taxon>
        <taxon>Clostridium</taxon>
    </lineage>
</organism>
<evidence type="ECO:0000259" key="1">
    <source>
        <dbReference type="Pfam" id="PF07693"/>
    </source>
</evidence>
<dbReference type="STRING" id="1548.CSCA_1636"/>
<dbReference type="HOGENOM" id="CLU_022182_1_0_9"/>
<accession>A0A0E3GQL1</accession>
<dbReference type="Gene3D" id="3.40.50.300">
    <property type="entry name" value="P-loop containing nucleotide triphosphate hydrolases"/>
    <property type="match status" value="1"/>
</dbReference>
<keyword evidence="3" id="KW-1185">Reference proteome</keyword>
<dbReference type="AlphaFoldDB" id="A0A0E3GQL1"/>
<protein>
    <submittedName>
        <fullName evidence="2">KAP family P-loop domain protein</fullName>
    </submittedName>
</protein>
<proteinExistence type="predicted"/>
<dbReference type="InterPro" id="IPR027417">
    <property type="entry name" value="P-loop_NTPase"/>
</dbReference>
<dbReference type="Pfam" id="PF07693">
    <property type="entry name" value="KAP_NTPase"/>
    <property type="match status" value="1"/>
</dbReference>
<dbReference type="SUPFAM" id="SSF52540">
    <property type="entry name" value="P-loop containing nucleoside triphosphate hydrolases"/>
    <property type="match status" value="1"/>
</dbReference>
<gene>
    <name evidence="2" type="ORF">CSCA_1636</name>
</gene>